<dbReference type="EnsemblMetazoa" id="LLOJ006673-RA">
    <property type="protein sequence ID" value="LLOJ006673-PA"/>
    <property type="gene ID" value="LLOJ006673"/>
</dbReference>
<dbReference type="SMART" id="SM00355">
    <property type="entry name" value="ZnF_C2H2"/>
    <property type="match status" value="1"/>
</dbReference>
<dbReference type="PROSITE" id="PS50157">
    <property type="entry name" value="ZINC_FINGER_C2H2_2"/>
    <property type="match status" value="1"/>
</dbReference>
<feature type="domain" description="C2H2-type" evidence="2">
    <location>
        <begin position="53"/>
        <end position="81"/>
    </location>
</feature>
<evidence type="ECO:0000259" key="2">
    <source>
        <dbReference type="PROSITE" id="PS50157"/>
    </source>
</evidence>
<dbReference type="EMBL" id="AJWK01021990">
    <property type="status" value="NOT_ANNOTATED_CDS"/>
    <property type="molecule type" value="Genomic_DNA"/>
</dbReference>
<reference evidence="3" key="1">
    <citation type="submission" date="2020-05" db="UniProtKB">
        <authorList>
            <consortium name="EnsemblMetazoa"/>
        </authorList>
    </citation>
    <scope>IDENTIFICATION</scope>
    <source>
        <strain evidence="3">Jacobina</strain>
    </source>
</reference>
<proteinExistence type="predicted"/>
<dbReference type="Gene3D" id="3.30.160.60">
    <property type="entry name" value="Classic Zinc Finger"/>
    <property type="match status" value="1"/>
</dbReference>
<evidence type="ECO:0000313" key="3">
    <source>
        <dbReference type="EnsemblMetazoa" id="LLOJ006673-PA"/>
    </source>
</evidence>
<keyword evidence="1" id="KW-0862">Zinc</keyword>
<dbReference type="VEuPathDB" id="VectorBase:LLONM1_000548"/>
<evidence type="ECO:0000256" key="1">
    <source>
        <dbReference type="PROSITE-ProRule" id="PRU00042"/>
    </source>
</evidence>
<keyword evidence="4" id="KW-1185">Reference proteome</keyword>
<dbReference type="InterPro" id="IPR013087">
    <property type="entry name" value="Znf_C2H2_type"/>
</dbReference>
<evidence type="ECO:0000313" key="4">
    <source>
        <dbReference type="Proteomes" id="UP000092461"/>
    </source>
</evidence>
<dbReference type="AlphaFoldDB" id="A0A1B0GJN8"/>
<dbReference type="PROSITE" id="PS00028">
    <property type="entry name" value="ZINC_FINGER_C2H2_1"/>
    <property type="match status" value="1"/>
</dbReference>
<dbReference type="GO" id="GO:0008270">
    <property type="term" value="F:zinc ion binding"/>
    <property type="evidence" value="ECO:0007669"/>
    <property type="project" value="UniProtKB-KW"/>
</dbReference>
<keyword evidence="1" id="KW-0479">Metal-binding</keyword>
<sequence length="88" mass="10364">MDIVNLVSDEENESLEDSQKLLRSEISDNVITQKDDLEVFTISDTSEDEDDIYVCPECRKEYNGEQYLERHMKREHNLNADDYKVFGN</sequence>
<dbReference type="VEuPathDB" id="VectorBase:LLOJ006673"/>
<name>A0A1B0GJN8_LUTLO</name>
<accession>A0A1B0GJN8</accession>
<protein>
    <recommendedName>
        <fullName evidence="2">C2H2-type domain-containing protein</fullName>
    </recommendedName>
</protein>
<dbReference type="Proteomes" id="UP000092461">
    <property type="component" value="Unassembled WGS sequence"/>
</dbReference>
<keyword evidence="1" id="KW-0863">Zinc-finger</keyword>
<organism evidence="3 4">
    <name type="scientific">Lutzomyia longipalpis</name>
    <name type="common">Sand fly</name>
    <dbReference type="NCBI Taxonomy" id="7200"/>
    <lineage>
        <taxon>Eukaryota</taxon>
        <taxon>Metazoa</taxon>
        <taxon>Ecdysozoa</taxon>
        <taxon>Arthropoda</taxon>
        <taxon>Hexapoda</taxon>
        <taxon>Insecta</taxon>
        <taxon>Pterygota</taxon>
        <taxon>Neoptera</taxon>
        <taxon>Endopterygota</taxon>
        <taxon>Diptera</taxon>
        <taxon>Nematocera</taxon>
        <taxon>Psychodoidea</taxon>
        <taxon>Psychodidae</taxon>
        <taxon>Lutzomyia</taxon>
        <taxon>Lutzomyia</taxon>
    </lineage>
</organism>